<reference evidence="2" key="1">
    <citation type="journal article" date="2019" name="Nat. Commun.">
        <title>The genome of broomcorn millet.</title>
        <authorList>
            <person name="Zou C."/>
            <person name="Miki D."/>
            <person name="Li D."/>
            <person name="Tang Q."/>
            <person name="Xiao L."/>
            <person name="Rajput S."/>
            <person name="Deng P."/>
            <person name="Jia W."/>
            <person name="Huang R."/>
            <person name="Zhang M."/>
            <person name="Sun Y."/>
            <person name="Hu J."/>
            <person name="Fu X."/>
            <person name="Schnable P.S."/>
            <person name="Li F."/>
            <person name="Zhang H."/>
            <person name="Feng B."/>
            <person name="Zhu X."/>
            <person name="Liu R."/>
            <person name="Schnable J.C."/>
            <person name="Zhu J.-K."/>
            <person name="Zhang H."/>
        </authorList>
    </citation>
    <scope>NUCLEOTIDE SEQUENCE [LARGE SCALE GENOMIC DNA]</scope>
</reference>
<sequence>MRKTLYLLKGQLPADVESAITTAAFIEGHRCEFLNAQQRLADCSIQAQLLQQKEINCSKANDIRAKVDLVENSRPSIVNEIDRLRAQKYKLLKELDFVNAALSVEESKLENLPIAIKEMKENMKTPVREAVRLHKLIKPISGTADQDQQKINEIDQICHSAIDAIQKLLGSA</sequence>
<organism evidence="1 2">
    <name type="scientific">Panicum miliaceum</name>
    <name type="common">Proso millet</name>
    <name type="synonym">Broomcorn millet</name>
    <dbReference type="NCBI Taxonomy" id="4540"/>
    <lineage>
        <taxon>Eukaryota</taxon>
        <taxon>Viridiplantae</taxon>
        <taxon>Streptophyta</taxon>
        <taxon>Embryophyta</taxon>
        <taxon>Tracheophyta</taxon>
        <taxon>Spermatophyta</taxon>
        <taxon>Magnoliopsida</taxon>
        <taxon>Liliopsida</taxon>
        <taxon>Poales</taxon>
        <taxon>Poaceae</taxon>
        <taxon>PACMAD clade</taxon>
        <taxon>Panicoideae</taxon>
        <taxon>Panicodae</taxon>
        <taxon>Paniceae</taxon>
        <taxon>Panicinae</taxon>
        <taxon>Panicum</taxon>
        <taxon>Panicum sect. Panicum</taxon>
    </lineage>
</organism>
<dbReference type="OrthoDB" id="10614777at2759"/>
<comment type="caution">
    <text evidence="1">The sequence shown here is derived from an EMBL/GenBank/DDBJ whole genome shotgun (WGS) entry which is preliminary data.</text>
</comment>
<gene>
    <name evidence="1" type="ORF">C2845_PM05G20280</name>
</gene>
<dbReference type="EMBL" id="PQIB02000003">
    <property type="protein sequence ID" value="RLN27977.1"/>
    <property type="molecule type" value="Genomic_DNA"/>
</dbReference>
<evidence type="ECO:0000313" key="2">
    <source>
        <dbReference type="Proteomes" id="UP000275267"/>
    </source>
</evidence>
<keyword evidence="2" id="KW-1185">Reference proteome</keyword>
<name>A0A3L6SUH6_PANMI</name>
<evidence type="ECO:0000313" key="1">
    <source>
        <dbReference type="EMBL" id="RLN27977.1"/>
    </source>
</evidence>
<accession>A0A3L6SUH6</accession>
<dbReference type="AlphaFoldDB" id="A0A3L6SUH6"/>
<proteinExistence type="predicted"/>
<protein>
    <submittedName>
        <fullName evidence="1">Uncharacterized protein</fullName>
    </submittedName>
</protein>
<dbReference type="Proteomes" id="UP000275267">
    <property type="component" value="Unassembled WGS sequence"/>
</dbReference>